<keyword evidence="5 6" id="KW-0472">Membrane</keyword>
<evidence type="ECO:0000256" key="5">
    <source>
        <dbReference type="ARBA" id="ARBA00023136"/>
    </source>
</evidence>
<name>A0A2S6MXE4_RHOGL</name>
<evidence type="ECO:0000256" key="4">
    <source>
        <dbReference type="ARBA" id="ARBA00022989"/>
    </source>
</evidence>
<dbReference type="GO" id="GO:0016020">
    <property type="term" value="C:membrane"/>
    <property type="evidence" value="ECO:0007669"/>
    <property type="project" value="UniProtKB-SubCell"/>
</dbReference>
<dbReference type="InterPro" id="IPR002549">
    <property type="entry name" value="AI-2E-like"/>
</dbReference>
<comment type="caution">
    <text evidence="7">The sequence shown here is derived from an EMBL/GenBank/DDBJ whole genome shotgun (WGS) entry which is preliminary data.</text>
</comment>
<feature type="transmembrane region" description="Helical" evidence="6">
    <location>
        <begin position="195"/>
        <end position="218"/>
    </location>
</feature>
<sequence>METHPIMTDSQGPGSDDRVVAAETRSEFVTTGEQTVGAVTEKKTFAAAAEADEDMPLPTDPKTIFLGGLFFIAAMTVLYFAAEIVLPLVFAIVLKLLLQPLVRFLEGIRIPRPIGALLTVILVLLAFSGLISMLAGPATTWASKLPEAIPKLHDSFYLLKRPIDTVQGMMRQLDGLTGGQSAPAPAVKSINLVRAVFSSTAAATSGLLTTLLVLFYLLSSGETFLRRLVEILPRFKDKRHVVELSADIEHNVSIYLLTVTCINALVGCATGCVMWLCGVANPVLWGTVAFMVNFVPILGPVVGIVVFLMAGILSLGVIWWALMPAGLYLGIHIIEGEITTPMVLARRFTINPVAVILALIFWYWMWGVAGAILAVPMLAITKIICDDLRPLRAIGHLLEG</sequence>
<dbReference type="Proteomes" id="UP000239724">
    <property type="component" value="Unassembled WGS sequence"/>
</dbReference>
<dbReference type="Pfam" id="PF01594">
    <property type="entry name" value="AI-2E_transport"/>
    <property type="match status" value="1"/>
</dbReference>
<accession>A0A2S6MXE4</accession>
<gene>
    <name evidence="7" type="ORF">CCS01_28245</name>
</gene>
<feature type="transmembrane region" description="Helical" evidence="6">
    <location>
        <begin position="254"/>
        <end position="276"/>
    </location>
</feature>
<organism evidence="7 8">
    <name type="scientific">Rhodopila globiformis</name>
    <name type="common">Rhodopseudomonas globiformis</name>
    <dbReference type="NCBI Taxonomy" id="1071"/>
    <lineage>
        <taxon>Bacteria</taxon>
        <taxon>Pseudomonadati</taxon>
        <taxon>Pseudomonadota</taxon>
        <taxon>Alphaproteobacteria</taxon>
        <taxon>Acetobacterales</taxon>
        <taxon>Acetobacteraceae</taxon>
        <taxon>Rhodopila</taxon>
    </lineage>
</organism>
<feature type="transmembrane region" description="Helical" evidence="6">
    <location>
        <begin position="317"/>
        <end position="334"/>
    </location>
</feature>
<evidence type="ECO:0000256" key="1">
    <source>
        <dbReference type="ARBA" id="ARBA00004141"/>
    </source>
</evidence>
<feature type="transmembrane region" description="Helical" evidence="6">
    <location>
        <begin position="288"/>
        <end position="310"/>
    </location>
</feature>
<dbReference type="PANTHER" id="PTHR21716:SF16">
    <property type="entry name" value="BLL1467 PROTEIN"/>
    <property type="match status" value="1"/>
</dbReference>
<proteinExistence type="inferred from homology"/>
<feature type="transmembrane region" description="Helical" evidence="6">
    <location>
        <begin position="354"/>
        <end position="380"/>
    </location>
</feature>
<evidence type="ECO:0000256" key="2">
    <source>
        <dbReference type="ARBA" id="ARBA00009773"/>
    </source>
</evidence>
<protein>
    <recommendedName>
        <fullName evidence="9">AI-2E family transporter</fullName>
    </recommendedName>
</protein>
<dbReference type="GO" id="GO:0055085">
    <property type="term" value="P:transmembrane transport"/>
    <property type="evidence" value="ECO:0007669"/>
    <property type="project" value="TreeGrafter"/>
</dbReference>
<evidence type="ECO:0000313" key="7">
    <source>
        <dbReference type="EMBL" id="PPQ27031.1"/>
    </source>
</evidence>
<dbReference type="AlphaFoldDB" id="A0A2S6MXE4"/>
<evidence type="ECO:0000256" key="6">
    <source>
        <dbReference type="SAM" id="Phobius"/>
    </source>
</evidence>
<keyword evidence="3 6" id="KW-0812">Transmembrane</keyword>
<dbReference type="EMBL" id="NHRY01000263">
    <property type="protein sequence ID" value="PPQ27031.1"/>
    <property type="molecule type" value="Genomic_DNA"/>
</dbReference>
<reference evidence="7 8" key="1">
    <citation type="journal article" date="2018" name="Arch. Microbiol.">
        <title>New insights into the metabolic potential of the phototrophic purple bacterium Rhodopila globiformis DSM 161(T) from its draft genome sequence and evidence for a vanadium-dependent nitrogenase.</title>
        <authorList>
            <person name="Imhoff J.F."/>
            <person name="Rahn T."/>
            <person name="Kunzel S."/>
            <person name="Neulinger S.C."/>
        </authorList>
    </citation>
    <scope>NUCLEOTIDE SEQUENCE [LARGE SCALE GENOMIC DNA]</scope>
    <source>
        <strain evidence="7 8">DSM 161</strain>
    </source>
</reference>
<keyword evidence="4 6" id="KW-1133">Transmembrane helix</keyword>
<keyword evidence="8" id="KW-1185">Reference proteome</keyword>
<feature type="transmembrane region" description="Helical" evidence="6">
    <location>
        <begin position="64"/>
        <end position="94"/>
    </location>
</feature>
<feature type="transmembrane region" description="Helical" evidence="6">
    <location>
        <begin position="114"/>
        <end position="135"/>
    </location>
</feature>
<comment type="similarity">
    <text evidence="2">Belongs to the autoinducer-2 exporter (AI-2E) (TC 2.A.86) family.</text>
</comment>
<dbReference type="PANTHER" id="PTHR21716">
    <property type="entry name" value="TRANSMEMBRANE PROTEIN"/>
    <property type="match status" value="1"/>
</dbReference>
<evidence type="ECO:0000313" key="8">
    <source>
        <dbReference type="Proteomes" id="UP000239724"/>
    </source>
</evidence>
<evidence type="ECO:0008006" key="9">
    <source>
        <dbReference type="Google" id="ProtNLM"/>
    </source>
</evidence>
<comment type="subcellular location">
    <subcellularLocation>
        <location evidence="1">Membrane</location>
        <topology evidence="1">Multi-pass membrane protein</topology>
    </subcellularLocation>
</comment>
<evidence type="ECO:0000256" key="3">
    <source>
        <dbReference type="ARBA" id="ARBA00022692"/>
    </source>
</evidence>